<proteinExistence type="predicted"/>
<organism evidence="2 3">
    <name type="scientific">Felis catus</name>
    <name type="common">Cat</name>
    <name type="synonym">Felis silvestris catus</name>
    <dbReference type="NCBI Taxonomy" id="9685"/>
    <lineage>
        <taxon>Eukaryota</taxon>
        <taxon>Metazoa</taxon>
        <taxon>Chordata</taxon>
        <taxon>Craniata</taxon>
        <taxon>Vertebrata</taxon>
        <taxon>Euteleostomi</taxon>
        <taxon>Mammalia</taxon>
        <taxon>Eutheria</taxon>
        <taxon>Laurasiatheria</taxon>
        <taxon>Carnivora</taxon>
        <taxon>Feliformia</taxon>
        <taxon>Felidae</taxon>
        <taxon>Felinae</taxon>
        <taxon>Felis</taxon>
    </lineage>
</organism>
<dbReference type="Proteomes" id="UP000823872">
    <property type="component" value="Chromosome D1"/>
</dbReference>
<protein>
    <submittedName>
        <fullName evidence="2">Uncharacterized protein</fullName>
    </submittedName>
</protein>
<name>A0ABI7Y4G3_FELCA</name>
<dbReference type="Ensembl" id="ENSFCTT00005041783.1">
    <property type="protein sequence ID" value="ENSFCTP00005029673.1"/>
    <property type="gene ID" value="ENSFCTG00005014654.1"/>
</dbReference>
<keyword evidence="3" id="KW-1185">Reference proteome</keyword>
<evidence type="ECO:0000313" key="3">
    <source>
        <dbReference type="Proteomes" id="UP000823872"/>
    </source>
</evidence>
<reference evidence="2" key="2">
    <citation type="submission" date="2025-08" db="UniProtKB">
        <authorList>
            <consortium name="Ensembl"/>
        </authorList>
    </citation>
    <scope>IDENTIFICATION</scope>
    <source>
        <strain evidence="2">breed Abyssinian</strain>
    </source>
</reference>
<evidence type="ECO:0000313" key="2">
    <source>
        <dbReference type="Ensembl" id="ENSFCTP00005029673.1"/>
    </source>
</evidence>
<reference evidence="2" key="3">
    <citation type="submission" date="2025-09" db="UniProtKB">
        <authorList>
            <consortium name="Ensembl"/>
        </authorList>
    </citation>
    <scope>IDENTIFICATION</scope>
    <source>
        <strain evidence="2">breed Abyssinian</strain>
    </source>
</reference>
<accession>A0ABI7Y4G3</accession>
<feature type="region of interest" description="Disordered" evidence="1">
    <location>
        <begin position="1"/>
        <end position="75"/>
    </location>
</feature>
<feature type="compositionally biased region" description="Basic and acidic residues" evidence="1">
    <location>
        <begin position="1"/>
        <end position="14"/>
    </location>
</feature>
<reference evidence="2 3" key="1">
    <citation type="submission" date="2021-02" db="EMBL/GenBank/DDBJ databases">
        <title>Safari Cat Assemblies.</title>
        <authorList>
            <person name="Bredemeyer K.R."/>
            <person name="Murphy W.J."/>
        </authorList>
    </citation>
    <scope>NUCLEOTIDE SEQUENCE [LARGE SCALE GENOMIC DNA]</scope>
</reference>
<sequence length="75" mass="8256">MNAARDSHEQKDEAFSLPDDNLGSSNWEAADLGEDKRQETSVGEDVEKKKHLRTVGGSANWYSHCGKQYGGSSKN</sequence>
<evidence type="ECO:0000256" key="1">
    <source>
        <dbReference type="SAM" id="MobiDB-lite"/>
    </source>
</evidence>